<name>A0A6A5K286_9PLEO</name>
<evidence type="ECO:0000256" key="1">
    <source>
        <dbReference type="SAM" id="MobiDB-lite"/>
    </source>
</evidence>
<sequence length="70" mass="7831">EEAWIMLHHAKVRAVIEAGHNIKIPGPVPVMEAFNTYFAGKVFKDEMGEGVLPPRPTRDLHSIRGKLGNR</sequence>
<dbReference type="EMBL" id="ML975514">
    <property type="protein sequence ID" value="KAF1828657.1"/>
    <property type="molecule type" value="Genomic_DNA"/>
</dbReference>
<feature type="non-terminal residue" evidence="2">
    <location>
        <position position="70"/>
    </location>
</feature>
<feature type="region of interest" description="Disordered" evidence="1">
    <location>
        <begin position="49"/>
        <end position="70"/>
    </location>
</feature>
<evidence type="ECO:0000313" key="3">
    <source>
        <dbReference type="Proteomes" id="UP000800040"/>
    </source>
</evidence>
<dbReference type="AlphaFoldDB" id="A0A6A5K286"/>
<reference evidence="2" key="1">
    <citation type="submission" date="2020-01" db="EMBL/GenBank/DDBJ databases">
        <authorList>
            <consortium name="DOE Joint Genome Institute"/>
            <person name="Haridas S."/>
            <person name="Albert R."/>
            <person name="Binder M."/>
            <person name="Bloem J."/>
            <person name="Labutti K."/>
            <person name="Salamov A."/>
            <person name="Andreopoulos B."/>
            <person name="Baker S.E."/>
            <person name="Barry K."/>
            <person name="Bills G."/>
            <person name="Bluhm B.H."/>
            <person name="Cannon C."/>
            <person name="Castanera R."/>
            <person name="Culley D.E."/>
            <person name="Daum C."/>
            <person name="Ezra D."/>
            <person name="Gonzalez J.B."/>
            <person name="Henrissat B."/>
            <person name="Kuo A."/>
            <person name="Liang C."/>
            <person name="Lipzen A."/>
            <person name="Lutzoni F."/>
            <person name="Magnuson J."/>
            <person name="Mondo S."/>
            <person name="Nolan M."/>
            <person name="Ohm R."/>
            <person name="Pangilinan J."/>
            <person name="Park H.-J."/>
            <person name="Ramirez L."/>
            <person name="Alfaro M."/>
            <person name="Sun H."/>
            <person name="Tritt A."/>
            <person name="Yoshinaga Y."/>
            <person name="Zwiers L.-H."/>
            <person name="Turgeon B.G."/>
            <person name="Goodwin S.B."/>
            <person name="Spatafora J.W."/>
            <person name="Crous P.W."/>
            <person name="Grigoriev I.V."/>
        </authorList>
    </citation>
    <scope>NUCLEOTIDE SEQUENCE</scope>
    <source>
        <strain evidence="2">P77</strain>
    </source>
</reference>
<feature type="non-terminal residue" evidence="2">
    <location>
        <position position="1"/>
    </location>
</feature>
<keyword evidence="3" id="KW-1185">Reference proteome</keyword>
<gene>
    <name evidence="2" type="ORF">BDW02DRAFT_478134</name>
</gene>
<proteinExistence type="predicted"/>
<protein>
    <submittedName>
        <fullName evidence="2">Uncharacterized protein</fullName>
    </submittedName>
</protein>
<dbReference type="Proteomes" id="UP000800040">
    <property type="component" value="Unassembled WGS sequence"/>
</dbReference>
<organism evidence="2 3">
    <name type="scientific">Decorospora gaudefroyi</name>
    <dbReference type="NCBI Taxonomy" id="184978"/>
    <lineage>
        <taxon>Eukaryota</taxon>
        <taxon>Fungi</taxon>
        <taxon>Dikarya</taxon>
        <taxon>Ascomycota</taxon>
        <taxon>Pezizomycotina</taxon>
        <taxon>Dothideomycetes</taxon>
        <taxon>Pleosporomycetidae</taxon>
        <taxon>Pleosporales</taxon>
        <taxon>Pleosporineae</taxon>
        <taxon>Pleosporaceae</taxon>
        <taxon>Decorospora</taxon>
    </lineage>
</organism>
<accession>A0A6A5K286</accession>
<evidence type="ECO:0000313" key="2">
    <source>
        <dbReference type="EMBL" id="KAF1828657.1"/>
    </source>
</evidence>
<dbReference type="OrthoDB" id="3800368at2759"/>